<name>A0A853F0F4_9GAMM</name>
<sequence>MRIQNSPLQCQASILNALSIKEFFPKQGIKESFSMFDYVTDLNFDILEDANEANEFMVRIEIDINNKGKKMPGYVISLKTDYLFQITDDGLDETAINNLKTLSAISISIAKLRGDLERITQPYQFGTYSLPSIDMGDLFAKKQASINTQK</sequence>
<protein>
    <recommendedName>
        <fullName evidence="3">Preprotein translocase subunit SecB</fullName>
    </recommendedName>
</protein>
<accession>A0A853F0F4</accession>
<gene>
    <name evidence="1" type="ORF">H0A76_03625</name>
</gene>
<evidence type="ECO:0000313" key="2">
    <source>
        <dbReference type="Proteomes" id="UP000568751"/>
    </source>
</evidence>
<evidence type="ECO:0008006" key="3">
    <source>
        <dbReference type="Google" id="ProtNLM"/>
    </source>
</evidence>
<proteinExistence type="predicted"/>
<organism evidence="1 2">
    <name type="scientific">Candidatus Thiodubiliella endoseptemdiera</name>
    <dbReference type="NCBI Taxonomy" id="2738886"/>
    <lineage>
        <taxon>Bacteria</taxon>
        <taxon>Pseudomonadati</taxon>
        <taxon>Pseudomonadota</taxon>
        <taxon>Gammaproteobacteria</taxon>
        <taxon>Candidatus Pseudothioglobaceae</taxon>
        <taxon>Candidatus Thiodubiliella</taxon>
    </lineage>
</organism>
<comment type="caution">
    <text evidence="1">The sequence shown here is derived from an EMBL/GenBank/DDBJ whole genome shotgun (WGS) entry which is preliminary data.</text>
</comment>
<reference evidence="1 2" key="1">
    <citation type="submission" date="2020-05" db="EMBL/GenBank/DDBJ databases">
        <title>Horizontal transmission and recombination maintain forever young bacterial symbiont genomes.</title>
        <authorList>
            <person name="Russell S.L."/>
            <person name="Pepper-Tunick E."/>
            <person name="Svedberg J."/>
            <person name="Byrne A."/>
            <person name="Ruelas Castillo J."/>
            <person name="Vollmers C."/>
            <person name="Beinart R.A."/>
            <person name="Corbett-Detig R."/>
        </authorList>
    </citation>
    <scope>NUCLEOTIDE SEQUENCE [LARGE SCALE GENOMIC DNA]</scope>
    <source>
        <strain evidence="1">455</strain>
    </source>
</reference>
<dbReference type="EMBL" id="JACCHT010000001">
    <property type="protein sequence ID" value="NYT27056.1"/>
    <property type="molecule type" value="Genomic_DNA"/>
</dbReference>
<evidence type="ECO:0000313" key="1">
    <source>
        <dbReference type="EMBL" id="NYT27056.1"/>
    </source>
</evidence>
<dbReference type="InterPro" id="IPR035958">
    <property type="entry name" value="SecB-like_sf"/>
</dbReference>
<dbReference type="Gene3D" id="3.10.420.10">
    <property type="entry name" value="SecB-like"/>
    <property type="match status" value="1"/>
</dbReference>
<dbReference type="Proteomes" id="UP000568751">
    <property type="component" value="Unassembled WGS sequence"/>
</dbReference>
<dbReference type="AlphaFoldDB" id="A0A853F0F4"/>